<dbReference type="Proteomes" id="UP000518605">
    <property type="component" value="Unassembled WGS sequence"/>
</dbReference>
<dbReference type="AlphaFoldDB" id="A0A7W5CD60"/>
<evidence type="ECO:0000313" key="1">
    <source>
        <dbReference type="EMBL" id="MBB3155536.1"/>
    </source>
</evidence>
<keyword evidence="2" id="KW-1185">Reference proteome</keyword>
<gene>
    <name evidence="1" type="ORF">FHS16_005644</name>
</gene>
<dbReference type="Gene3D" id="3.40.630.30">
    <property type="match status" value="1"/>
</dbReference>
<evidence type="ECO:0000313" key="2">
    <source>
        <dbReference type="Proteomes" id="UP000518605"/>
    </source>
</evidence>
<reference evidence="1 2" key="1">
    <citation type="submission" date="2020-08" db="EMBL/GenBank/DDBJ databases">
        <title>Genomic Encyclopedia of Type Strains, Phase III (KMG-III): the genomes of soil and plant-associated and newly described type strains.</title>
        <authorList>
            <person name="Whitman W."/>
        </authorList>
    </citation>
    <scope>NUCLEOTIDE SEQUENCE [LARGE SCALE GENOMIC DNA]</scope>
    <source>
        <strain evidence="1 2">CECT 8234</strain>
    </source>
</reference>
<sequence length="55" mass="6421">MKIKVFRSKENYPMELLLSADPSLKLVEEYVKRGECFIAENDNQIVGTYVLLRND</sequence>
<organism evidence="1 2">
    <name type="scientific">Paenibacillus endophyticus</name>
    <dbReference type="NCBI Taxonomy" id="1294268"/>
    <lineage>
        <taxon>Bacteria</taxon>
        <taxon>Bacillati</taxon>
        <taxon>Bacillota</taxon>
        <taxon>Bacilli</taxon>
        <taxon>Bacillales</taxon>
        <taxon>Paenibacillaceae</taxon>
        <taxon>Paenibacillus</taxon>
    </lineage>
</organism>
<comment type="caution">
    <text evidence="1">The sequence shown here is derived from an EMBL/GenBank/DDBJ whole genome shotgun (WGS) entry which is preliminary data.</text>
</comment>
<name>A0A7W5CD60_9BACL</name>
<accession>A0A7W5CD60</accession>
<dbReference type="SUPFAM" id="SSF55729">
    <property type="entry name" value="Acyl-CoA N-acyltransferases (Nat)"/>
    <property type="match status" value="1"/>
</dbReference>
<proteinExistence type="predicted"/>
<evidence type="ECO:0008006" key="3">
    <source>
        <dbReference type="Google" id="ProtNLM"/>
    </source>
</evidence>
<dbReference type="InterPro" id="IPR016181">
    <property type="entry name" value="Acyl_CoA_acyltransferase"/>
</dbReference>
<dbReference type="EMBL" id="JACHXW010000026">
    <property type="protein sequence ID" value="MBB3155536.1"/>
    <property type="molecule type" value="Genomic_DNA"/>
</dbReference>
<protein>
    <recommendedName>
        <fullName evidence="3">GNAT family N-acetyltransferase</fullName>
    </recommendedName>
</protein>